<comment type="pathway">
    <text evidence="2 7">Protein biosynthesis; polypeptide chain elongation.</text>
</comment>
<dbReference type="NCBIfam" id="TIGR00038">
    <property type="entry name" value="efp"/>
    <property type="match status" value="1"/>
</dbReference>
<dbReference type="FunFam" id="2.30.30.30:FF:000003">
    <property type="entry name" value="Elongation factor P"/>
    <property type="match status" value="1"/>
</dbReference>
<dbReference type="FunFam" id="2.40.50.140:FF:000004">
    <property type="entry name" value="Elongation factor P"/>
    <property type="match status" value="1"/>
</dbReference>
<dbReference type="FunFam" id="2.40.50.140:FF:000009">
    <property type="entry name" value="Elongation factor P"/>
    <property type="match status" value="1"/>
</dbReference>
<dbReference type="InterPro" id="IPR001059">
    <property type="entry name" value="Transl_elong_P/YeiP_cen"/>
</dbReference>
<evidence type="ECO:0000256" key="8">
    <source>
        <dbReference type="NCBIfam" id="TIGR00038"/>
    </source>
</evidence>
<keyword evidence="5 7" id="KW-0251">Elongation factor</keyword>
<dbReference type="SUPFAM" id="SSF50104">
    <property type="entry name" value="Translation proteins SH3-like domain"/>
    <property type="match status" value="1"/>
</dbReference>
<dbReference type="GO" id="GO:0003746">
    <property type="term" value="F:translation elongation factor activity"/>
    <property type="evidence" value="ECO:0007669"/>
    <property type="project" value="UniProtKB-UniRule"/>
</dbReference>
<dbReference type="InterPro" id="IPR008991">
    <property type="entry name" value="Translation_prot_SH3-like_sf"/>
</dbReference>
<dbReference type="GO" id="GO:0043043">
    <property type="term" value="P:peptide biosynthetic process"/>
    <property type="evidence" value="ECO:0007669"/>
    <property type="project" value="InterPro"/>
</dbReference>
<evidence type="ECO:0000313" key="13">
    <source>
        <dbReference type="Proteomes" id="UP000178851"/>
    </source>
</evidence>
<dbReference type="GO" id="GO:0005829">
    <property type="term" value="C:cytosol"/>
    <property type="evidence" value="ECO:0007669"/>
    <property type="project" value="UniProtKB-ARBA"/>
</dbReference>
<dbReference type="Proteomes" id="UP000178851">
    <property type="component" value="Unassembled WGS sequence"/>
</dbReference>
<dbReference type="AlphaFoldDB" id="A0A1F7YDF0"/>
<comment type="function">
    <text evidence="7">Involved in peptide bond synthesis. Stimulates efficient translation and peptide-bond synthesis on native or reconstituted 70S ribosomes in vitro. Probably functions indirectly by altering the affinity of the ribosome for aminoacyl-tRNA, thus increasing their reactivity as acceptors for peptidyl transferase.</text>
</comment>
<accession>A0A1F7YDF0</accession>
<evidence type="ECO:0000256" key="3">
    <source>
        <dbReference type="ARBA" id="ARBA00009479"/>
    </source>
</evidence>
<dbReference type="Pfam" id="PF01132">
    <property type="entry name" value="EFP"/>
    <property type="match status" value="1"/>
</dbReference>
<evidence type="ECO:0000259" key="10">
    <source>
        <dbReference type="SMART" id="SM00841"/>
    </source>
</evidence>
<dbReference type="InterPro" id="IPR014722">
    <property type="entry name" value="Rib_uL2_dom2"/>
</dbReference>
<dbReference type="SMART" id="SM01185">
    <property type="entry name" value="EFP"/>
    <property type="match status" value="1"/>
</dbReference>
<evidence type="ECO:0000256" key="2">
    <source>
        <dbReference type="ARBA" id="ARBA00004815"/>
    </source>
</evidence>
<keyword evidence="6 7" id="KW-0648">Protein biosynthesis</keyword>
<evidence type="ECO:0000256" key="5">
    <source>
        <dbReference type="ARBA" id="ARBA00022768"/>
    </source>
</evidence>
<evidence type="ECO:0000256" key="4">
    <source>
        <dbReference type="ARBA" id="ARBA00022490"/>
    </source>
</evidence>
<dbReference type="NCBIfam" id="NF001810">
    <property type="entry name" value="PRK00529.1"/>
    <property type="match status" value="1"/>
</dbReference>
<feature type="domain" description="Translation elongation factor P/YeiP central" evidence="11">
    <location>
        <begin position="67"/>
        <end position="121"/>
    </location>
</feature>
<comment type="caution">
    <text evidence="12">The sequence shown here is derived from an EMBL/GenBank/DDBJ whole genome shotgun (WGS) entry which is preliminary data.</text>
</comment>
<organism evidence="12 13">
    <name type="scientific">Candidatus Woesebacteria bacterium RIFCSPHIGHO2_01_FULL_39_28</name>
    <dbReference type="NCBI Taxonomy" id="1802496"/>
    <lineage>
        <taxon>Bacteria</taxon>
        <taxon>Candidatus Woeseibacteriota</taxon>
    </lineage>
</organism>
<sequence>MIDATDLKNGTTFLHEGKPYQVIKYTHIKLGRGGATVRVIVRNLETGSTAEKAFSSNVSFEEVNTNKRKLQYLYKDARSATFMDPKLFDQVEIPLNIIGDQITFIKEGDSVDILLWDDKPLSVELPPKVILTVKETPPGVKGNSANNMYKPAILENGLSVKIPLFIEEGQKIKVDTRTSEYVERVK</sequence>
<evidence type="ECO:0000313" key="12">
    <source>
        <dbReference type="EMBL" id="OGM24545.1"/>
    </source>
</evidence>
<dbReference type="InterPro" id="IPR015365">
    <property type="entry name" value="Elong-fact-P_C"/>
</dbReference>
<comment type="similarity">
    <text evidence="3 7 9">Belongs to the elongation factor P family.</text>
</comment>
<dbReference type="HAMAP" id="MF_00141">
    <property type="entry name" value="EF_P"/>
    <property type="match status" value="1"/>
</dbReference>
<proteinExistence type="inferred from homology"/>
<dbReference type="Gene3D" id="2.40.50.140">
    <property type="entry name" value="Nucleic acid-binding proteins"/>
    <property type="match status" value="2"/>
</dbReference>
<dbReference type="PANTHER" id="PTHR30053:SF14">
    <property type="entry name" value="TRANSLATION ELONGATION FACTOR KOW-LIKE DOMAIN-CONTAINING PROTEIN"/>
    <property type="match status" value="1"/>
</dbReference>
<dbReference type="UniPathway" id="UPA00345"/>
<evidence type="ECO:0000256" key="9">
    <source>
        <dbReference type="RuleBase" id="RU004389"/>
    </source>
</evidence>
<dbReference type="PIRSF" id="PIRSF005901">
    <property type="entry name" value="EF-P"/>
    <property type="match status" value="1"/>
</dbReference>
<dbReference type="InterPro" id="IPR012340">
    <property type="entry name" value="NA-bd_OB-fold"/>
</dbReference>
<dbReference type="InterPro" id="IPR020599">
    <property type="entry name" value="Transl_elong_fac_P/YeiP"/>
</dbReference>
<dbReference type="CDD" id="cd05794">
    <property type="entry name" value="S1_EF-P_repeat_2"/>
    <property type="match status" value="1"/>
</dbReference>
<gene>
    <name evidence="7" type="primary">efp</name>
    <name evidence="12" type="ORF">A2627_02050</name>
</gene>
<keyword evidence="4 7" id="KW-0963">Cytoplasm</keyword>
<dbReference type="CDD" id="cd04470">
    <property type="entry name" value="S1_EF-P_repeat_1"/>
    <property type="match status" value="1"/>
</dbReference>
<evidence type="ECO:0000256" key="1">
    <source>
        <dbReference type="ARBA" id="ARBA00004496"/>
    </source>
</evidence>
<dbReference type="Gene3D" id="2.30.30.30">
    <property type="match status" value="1"/>
</dbReference>
<dbReference type="PANTHER" id="PTHR30053">
    <property type="entry name" value="ELONGATION FACTOR P"/>
    <property type="match status" value="1"/>
</dbReference>
<evidence type="ECO:0000256" key="6">
    <source>
        <dbReference type="ARBA" id="ARBA00022917"/>
    </source>
</evidence>
<dbReference type="SMART" id="SM00841">
    <property type="entry name" value="Elong-fact-P_C"/>
    <property type="match status" value="1"/>
</dbReference>
<dbReference type="Pfam" id="PF09285">
    <property type="entry name" value="Elong-fact-P_C"/>
    <property type="match status" value="1"/>
</dbReference>
<comment type="subcellular location">
    <subcellularLocation>
        <location evidence="1 7">Cytoplasm</location>
    </subcellularLocation>
</comment>
<protein>
    <recommendedName>
        <fullName evidence="7 8">Elongation factor P</fullName>
        <shortName evidence="7">EF-P</shortName>
    </recommendedName>
</protein>
<feature type="domain" description="Elongation factor P C-terminal" evidence="10">
    <location>
        <begin position="129"/>
        <end position="184"/>
    </location>
</feature>
<reference evidence="12 13" key="1">
    <citation type="journal article" date="2016" name="Nat. Commun.">
        <title>Thousands of microbial genomes shed light on interconnected biogeochemical processes in an aquifer system.</title>
        <authorList>
            <person name="Anantharaman K."/>
            <person name="Brown C.T."/>
            <person name="Hug L.A."/>
            <person name="Sharon I."/>
            <person name="Castelle C.J."/>
            <person name="Probst A.J."/>
            <person name="Thomas B.C."/>
            <person name="Singh A."/>
            <person name="Wilkins M.J."/>
            <person name="Karaoz U."/>
            <person name="Brodie E.L."/>
            <person name="Williams K.H."/>
            <person name="Hubbard S.S."/>
            <person name="Banfield J.F."/>
        </authorList>
    </citation>
    <scope>NUCLEOTIDE SEQUENCE [LARGE SCALE GENOMIC DNA]</scope>
</reference>
<dbReference type="Pfam" id="PF08207">
    <property type="entry name" value="EFP_N"/>
    <property type="match status" value="1"/>
</dbReference>
<evidence type="ECO:0000256" key="7">
    <source>
        <dbReference type="HAMAP-Rule" id="MF_00141"/>
    </source>
</evidence>
<dbReference type="InterPro" id="IPR011768">
    <property type="entry name" value="Transl_elongation_fac_P"/>
</dbReference>
<evidence type="ECO:0000259" key="11">
    <source>
        <dbReference type="SMART" id="SM01185"/>
    </source>
</evidence>
<dbReference type="SUPFAM" id="SSF50249">
    <property type="entry name" value="Nucleic acid-binding proteins"/>
    <property type="match status" value="2"/>
</dbReference>
<name>A0A1F7YDF0_9BACT</name>
<dbReference type="EMBL" id="MGGI01000028">
    <property type="protein sequence ID" value="OGM24545.1"/>
    <property type="molecule type" value="Genomic_DNA"/>
</dbReference>
<dbReference type="InterPro" id="IPR013185">
    <property type="entry name" value="Transl_elong_KOW-like"/>
</dbReference>